<comment type="caution">
    <text evidence="1">The sequence shown here is derived from an EMBL/GenBank/DDBJ whole genome shotgun (WGS) entry which is preliminary data.</text>
</comment>
<dbReference type="STRING" id="5627.A0A1C7MH91"/>
<name>A0A1C7MH91_GRIFR</name>
<accession>A0A1C7MH91</accession>
<organism evidence="1 2">
    <name type="scientific">Grifola frondosa</name>
    <name type="common">Maitake</name>
    <name type="synonym">Polyporus frondosus</name>
    <dbReference type="NCBI Taxonomy" id="5627"/>
    <lineage>
        <taxon>Eukaryota</taxon>
        <taxon>Fungi</taxon>
        <taxon>Dikarya</taxon>
        <taxon>Basidiomycota</taxon>
        <taxon>Agaricomycotina</taxon>
        <taxon>Agaricomycetes</taxon>
        <taxon>Polyporales</taxon>
        <taxon>Grifolaceae</taxon>
        <taxon>Grifola</taxon>
    </lineage>
</organism>
<proteinExistence type="predicted"/>
<keyword evidence="2" id="KW-1185">Reference proteome</keyword>
<evidence type="ECO:0000313" key="2">
    <source>
        <dbReference type="Proteomes" id="UP000092993"/>
    </source>
</evidence>
<dbReference type="AlphaFoldDB" id="A0A1C7MH91"/>
<protein>
    <submittedName>
        <fullName evidence="1">Uncharacterized protein</fullName>
    </submittedName>
</protein>
<reference evidence="1 2" key="1">
    <citation type="submission" date="2016-03" db="EMBL/GenBank/DDBJ databases">
        <title>Whole genome sequencing of Grifola frondosa 9006-11.</title>
        <authorList>
            <person name="Min B."/>
            <person name="Park H."/>
            <person name="Kim J.-G."/>
            <person name="Cho H."/>
            <person name="Oh Y.-L."/>
            <person name="Kong W.-S."/>
            <person name="Choi I.-G."/>
        </authorList>
    </citation>
    <scope>NUCLEOTIDE SEQUENCE [LARGE SCALE GENOMIC DNA]</scope>
    <source>
        <strain evidence="1 2">9006-11</strain>
    </source>
</reference>
<dbReference type="OrthoDB" id="70250at2759"/>
<sequence>MATSLSKGQITHPSVLGRCVFSTQGSAAPFLELDNVAAGSLRFVYYQPLKKDSMKFYSFDFRELDILPSQGSTKMSTAHSHNPVVSILTHDFTRICSPKPSSPILTGTILKQLNLAHLLMDSVIGAARHDEISPTSKSQSASAGHPLSASDSIAYLRSYTCFQPLLATLRQLQIPLREYFTSATS</sequence>
<dbReference type="Proteomes" id="UP000092993">
    <property type="component" value="Unassembled WGS sequence"/>
</dbReference>
<gene>
    <name evidence="1" type="ORF">A0H81_03458</name>
</gene>
<evidence type="ECO:0000313" key="1">
    <source>
        <dbReference type="EMBL" id="OBZ76273.1"/>
    </source>
</evidence>
<dbReference type="EMBL" id="LUGG01000003">
    <property type="protein sequence ID" value="OBZ76273.1"/>
    <property type="molecule type" value="Genomic_DNA"/>
</dbReference>